<dbReference type="EMBL" id="JAJFZT010000007">
    <property type="protein sequence ID" value="MCC3273216.1"/>
    <property type="molecule type" value="Genomic_DNA"/>
</dbReference>
<feature type="region of interest" description="Disordered" evidence="1">
    <location>
        <begin position="1"/>
        <end position="135"/>
    </location>
</feature>
<dbReference type="Proteomes" id="UP001155145">
    <property type="component" value="Unassembled WGS sequence"/>
</dbReference>
<dbReference type="Proteomes" id="UP000829758">
    <property type="component" value="Chromosome"/>
</dbReference>
<dbReference type="EMBL" id="CP094984">
    <property type="protein sequence ID" value="UON92795.1"/>
    <property type="molecule type" value="Genomic_DNA"/>
</dbReference>
<feature type="compositionally biased region" description="Low complexity" evidence="1">
    <location>
        <begin position="104"/>
        <end position="126"/>
    </location>
</feature>
<name>A0A9X1M8K4_9MICC</name>
<gene>
    <name evidence="2" type="ORF">LJ755_10805</name>
    <name evidence="3" type="ORF">MUK71_03900</name>
</gene>
<feature type="compositionally biased region" description="Pro residues" evidence="1">
    <location>
        <begin position="39"/>
        <end position="62"/>
    </location>
</feature>
<keyword evidence="4" id="KW-1185">Reference proteome</keyword>
<evidence type="ECO:0000313" key="4">
    <source>
        <dbReference type="Proteomes" id="UP000829758"/>
    </source>
</evidence>
<evidence type="ECO:0000256" key="1">
    <source>
        <dbReference type="SAM" id="MobiDB-lite"/>
    </source>
</evidence>
<reference evidence="2" key="1">
    <citation type="submission" date="2021-10" db="EMBL/GenBank/DDBJ databases">
        <title>Novel species in genus Arthrobacter.</title>
        <authorList>
            <person name="Liu Y."/>
        </authorList>
    </citation>
    <scope>NUCLEOTIDE SEQUENCE</scope>
    <source>
        <strain evidence="2">Zg-Y462</strain>
        <strain evidence="4">zg-Y462</strain>
    </source>
</reference>
<accession>A0A9X1M8K4</accession>
<organism evidence="2 5">
    <name type="scientific">Arthrobacter zhangbolii</name>
    <dbReference type="NCBI Taxonomy" id="2886936"/>
    <lineage>
        <taxon>Bacteria</taxon>
        <taxon>Bacillati</taxon>
        <taxon>Actinomycetota</taxon>
        <taxon>Actinomycetes</taxon>
        <taxon>Micrococcales</taxon>
        <taxon>Micrococcaceae</taxon>
        <taxon>Arthrobacter</taxon>
    </lineage>
</organism>
<evidence type="ECO:0000313" key="3">
    <source>
        <dbReference type="EMBL" id="UON92795.1"/>
    </source>
</evidence>
<proteinExistence type="predicted"/>
<dbReference type="AlphaFoldDB" id="A0A9X1M8K4"/>
<evidence type="ECO:0000313" key="5">
    <source>
        <dbReference type="Proteomes" id="UP001155145"/>
    </source>
</evidence>
<sequence length="309" mass="32245">MAVNRSSAPRTDLPFLSRRVKPRPAPPAQPAPAAAAPAPARPSTPPPSAAAPAAPAAPPRTTPAPATTPTTPPPGSLTLSSPSRPAAGPPPVTTSLSLGNSREPAPAAGPSSRPAAAAGQGSAPAGTPQRRAPLHTKLFPAPGMQEVRTLDKQNPVVRLTPMESAVGTLAVAGSMRAVWEAADFRTGSVSSGELRRENLSGVVVDTPGNRPVVGYEEELALIPLRRSSMLRRALFFPKPKQPMSVGIYNGRSLTVPAKAGERSFYVLSVLRIGNVLELRAEVIPYGMELKAIWEAFGFTMSSEFPFRGN</sequence>
<protein>
    <submittedName>
        <fullName evidence="2">Uncharacterized protein</fullName>
    </submittedName>
</protein>
<evidence type="ECO:0000313" key="2">
    <source>
        <dbReference type="EMBL" id="MCC3273216.1"/>
    </source>
</evidence>
<dbReference type="RefSeq" id="WP_227929069.1">
    <property type="nucleotide sequence ID" value="NZ_CP094984.1"/>
</dbReference>